<evidence type="ECO:0000313" key="2">
    <source>
        <dbReference type="Proteomes" id="UP000676169"/>
    </source>
</evidence>
<sequence length="66" mass="7500">MNPKAAERIVPIEGTKPDWLEVVRTKVESLRFGSIQIIVHDGRVTQIEALEKTRFNSPRDEQGQPS</sequence>
<dbReference type="KEGG" id="lamb:KBB96_08175"/>
<evidence type="ECO:0000313" key="1">
    <source>
        <dbReference type="EMBL" id="QUE52858.1"/>
    </source>
</evidence>
<organism evidence="1 2">
    <name type="scientific">Luteolibacter ambystomatis</name>
    <dbReference type="NCBI Taxonomy" id="2824561"/>
    <lineage>
        <taxon>Bacteria</taxon>
        <taxon>Pseudomonadati</taxon>
        <taxon>Verrucomicrobiota</taxon>
        <taxon>Verrucomicrobiia</taxon>
        <taxon>Verrucomicrobiales</taxon>
        <taxon>Verrucomicrobiaceae</taxon>
        <taxon>Luteolibacter</taxon>
    </lineage>
</organism>
<dbReference type="Pfam" id="PF10055">
    <property type="entry name" value="DUF2292"/>
    <property type="match status" value="1"/>
</dbReference>
<keyword evidence="2" id="KW-1185">Reference proteome</keyword>
<gene>
    <name evidence="1" type="ORF">KBB96_08175</name>
</gene>
<dbReference type="InterPro" id="IPR018743">
    <property type="entry name" value="DUF2292"/>
</dbReference>
<dbReference type="RefSeq" id="WP_211634202.1">
    <property type="nucleotide sequence ID" value="NZ_CP073100.1"/>
</dbReference>
<dbReference type="AlphaFoldDB" id="A0A975J2I5"/>
<dbReference type="Proteomes" id="UP000676169">
    <property type="component" value="Chromosome"/>
</dbReference>
<name>A0A975J2I5_9BACT</name>
<dbReference type="EMBL" id="CP073100">
    <property type="protein sequence ID" value="QUE52858.1"/>
    <property type="molecule type" value="Genomic_DNA"/>
</dbReference>
<accession>A0A975J2I5</accession>
<proteinExistence type="predicted"/>
<protein>
    <submittedName>
        <fullName evidence="1">YezD family protein</fullName>
    </submittedName>
</protein>
<reference evidence="1" key="1">
    <citation type="submission" date="2021-04" db="EMBL/GenBank/DDBJ databases">
        <title>Luteolibacter sp. 32A isolated from the skin of an Anderson's salamander (Ambystoma andersonii).</title>
        <authorList>
            <person name="Spergser J."/>
            <person name="Busse H.-J."/>
        </authorList>
    </citation>
    <scope>NUCLEOTIDE SEQUENCE</scope>
    <source>
        <strain evidence="1">32A</strain>
    </source>
</reference>